<evidence type="ECO:0000313" key="2">
    <source>
        <dbReference type="Proteomes" id="UP000468766"/>
    </source>
</evidence>
<dbReference type="OrthoDB" id="1809801at2"/>
<dbReference type="Gene3D" id="3.30.470.20">
    <property type="entry name" value="ATP-grasp fold, B domain"/>
    <property type="match status" value="1"/>
</dbReference>
<reference evidence="1 2" key="1">
    <citation type="submission" date="2019-10" db="EMBL/GenBank/DDBJ databases">
        <title>Whole-genome sequence of the extremophile Heliorestis acidaminivorans DSM 24790.</title>
        <authorList>
            <person name="Kyndt J.A."/>
            <person name="Meyer T.E."/>
        </authorList>
    </citation>
    <scope>NUCLEOTIDE SEQUENCE [LARGE SCALE GENOMIC DNA]</scope>
    <source>
        <strain evidence="1 2">DSM 24790</strain>
    </source>
</reference>
<organism evidence="1 2">
    <name type="scientific">Heliorestis acidaminivorans</name>
    <dbReference type="NCBI Taxonomy" id="553427"/>
    <lineage>
        <taxon>Bacteria</taxon>
        <taxon>Bacillati</taxon>
        <taxon>Bacillota</taxon>
        <taxon>Clostridia</taxon>
        <taxon>Eubacteriales</taxon>
        <taxon>Heliobacteriaceae</taxon>
        <taxon>Heliorestis</taxon>
    </lineage>
</organism>
<dbReference type="Pfam" id="PF14398">
    <property type="entry name" value="ATPgrasp_YheCD"/>
    <property type="match status" value="1"/>
</dbReference>
<protein>
    <submittedName>
        <fullName evidence="1">YheC/YheD family protein</fullName>
    </submittedName>
</protein>
<evidence type="ECO:0000313" key="1">
    <source>
        <dbReference type="EMBL" id="KAB2954201.1"/>
    </source>
</evidence>
<dbReference type="Proteomes" id="UP000468766">
    <property type="component" value="Unassembled WGS sequence"/>
</dbReference>
<dbReference type="InterPro" id="IPR026838">
    <property type="entry name" value="YheC/D"/>
</dbReference>
<comment type="caution">
    <text evidence="1">The sequence shown here is derived from an EMBL/GenBank/DDBJ whole genome shotgun (WGS) entry which is preliminary data.</text>
</comment>
<gene>
    <name evidence="1" type="ORF">F9B85_00415</name>
</gene>
<proteinExistence type="predicted"/>
<dbReference type="RefSeq" id="WP_151617647.1">
    <property type="nucleotide sequence ID" value="NZ_WBXO01000001.1"/>
</dbReference>
<dbReference type="AlphaFoldDB" id="A0A6I0F2J0"/>
<name>A0A6I0F2J0_9FIRM</name>
<sequence>METITLTTREVMRYGLQEGAFVPVRAGVIEAVARIIVRSKVQPSSTASKDLLKKLQWPSGVPYKIAFSSREGALLLGPLIGILANRKKGKKYSWSAHLKETQRHARRLGITAPVFAVQDISWEEKTVEAVYLQSGTWVRKIFPLPKVLYNRILKRSMENHPEVVEGKEKFEKLGVTLFNPCYLDKWETHKHLMENEEAKAILPETILINEPEEIWPLLTKYRLIYLKPIHGTHGYGIYRIGIRSTGGYYFQSRNKSNFGPVLSKETIEVKVKRLLDKAKYVAQQGLRLATVRRAPFDIRLLVQKDGKSNWQITKAFGRVAAPGRFTSNLSQGGTAMGIRNTLAASTAGRKRKRTLLIKEMRRWGIKLPLLLEEGSGKNFGELGLDLAVDRNGKVWLLEINSKPRKRLSTEEGDPEQVRLSLERPLVYGRLLDGF</sequence>
<dbReference type="EMBL" id="WBXO01000001">
    <property type="protein sequence ID" value="KAB2954201.1"/>
    <property type="molecule type" value="Genomic_DNA"/>
</dbReference>
<dbReference type="SUPFAM" id="SSF56059">
    <property type="entry name" value="Glutathione synthetase ATP-binding domain-like"/>
    <property type="match status" value="1"/>
</dbReference>
<keyword evidence="2" id="KW-1185">Reference proteome</keyword>
<accession>A0A6I0F2J0</accession>